<name>A0ACD3Z719_FUSSC</name>
<evidence type="ECO:0000313" key="2">
    <source>
        <dbReference type="Proteomes" id="UP000830768"/>
    </source>
</evidence>
<gene>
    <name evidence="1" type="ORF">LCI18_007845</name>
</gene>
<evidence type="ECO:0000313" key="1">
    <source>
        <dbReference type="EMBL" id="UPK96910.1"/>
    </source>
</evidence>
<protein>
    <submittedName>
        <fullName evidence="1">Uncharacterized protein</fullName>
    </submittedName>
</protein>
<reference evidence="1" key="1">
    <citation type="submission" date="2021-11" db="EMBL/GenBank/DDBJ databases">
        <title>Fusarium solani-melongenae Genome sequencing and assembly.</title>
        <authorList>
            <person name="Xie S."/>
            <person name="Huang L."/>
            <person name="Zhang X."/>
        </authorList>
    </citation>
    <scope>NUCLEOTIDE SEQUENCE</scope>
    <source>
        <strain evidence="1">CRI 24-3</strain>
    </source>
</reference>
<keyword evidence="2" id="KW-1185">Reference proteome</keyword>
<organism evidence="1 2">
    <name type="scientific">Fusarium solani subsp. cucurbitae</name>
    <name type="common">Neocosmosporum cucurbitae</name>
    <dbReference type="NCBI Taxonomy" id="2747967"/>
    <lineage>
        <taxon>Eukaryota</taxon>
        <taxon>Fungi</taxon>
        <taxon>Dikarya</taxon>
        <taxon>Ascomycota</taxon>
        <taxon>Pezizomycotina</taxon>
        <taxon>Sordariomycetes</taxon>
        <taxon>Hypocreomycetidae</taxon>
        <taxon>Hypocreales</taxon>
        <taxon>Nectriaceae</taxon>
        <taxon>Fusarium</taxon>
        <taxon>Fusarium solani species complex</taxon>
    </lineage>
</organism>
<dbReference type="EMBL" id="CP090035">
    <property type="protein sequence ID" value="UPK96910.1"/>
    <property type="molecule type" value="Genomic_DNA"/>
</dbReference>
<sequence>MGSYASAFCPRHEREARTTLVAMLFFAFCLLVMKALEETFVSSWGRHDDDGGEWLFAYLTPFQLLSLSLACLSTLSETRLHDLDEQRVETCFTFWCISFFTARLSRQLTQDCRSRLRRKPRGQVLVASVFA</sequence>
<proteinExistence type="predicted"/>
<accession>A0ACD3Z719</accession>
<dbReference type="Proteomes" id="UP000830768">
    <property type="component" value="Chromosome 6"/>
</dbReference>